<dbReference type="Pfam" id="PF13181">
    <property type="entry name" value="TPR_8"/>
    <property type="match status" value="1"/>
</dbReference>
<feature type="compositionally biased region" description="Low complexity" evidence="1">
    <location>
        <begin position="377"/>
        <end position="407"/>
    </location>
</feature>
<dbReference type="InterPro" id="IPR036779">
    <property type="entry name" value="LysM_dom_sf"/>
</dbReference>
<dbReference type="AlphaFoldDB" id="K4KTP9"/>
<dbReference type="CDD" id="cd00118">
    <property type="entry name" value="LysM"/>
    <property type="match status" value="1"/>
</dbReference>
<dbReference type="Gene3D" id="1.25.40.10">
    <property type="entry name" value="Tetratricopeptide repeat domain"/>
    <property type="match status" value="1"/>
</dbReference>
<dbReference type="Gene3D" id="1.20.58.2200">
    <property type="match status" value="1"/>
</dbReference>
<dbReference type="SMART" id="SM00257">
    <property type="entry name" value="LysM"/>
    <property type="match status" value="1"/>
</dbReference>
<evidence type="ECO:0000259" key="3">
    <source>
        <dbReference type="PROSITE" id="PS51782"/>
    </source>
</evidence>
<sequence>MRLRKLALAVGATAALCSNLALALGLGEITLNSSLNQPLDAQIKLLQVRDLSEQEIIVKLASREAFETANVERLFFLSGIRFEVVLDDPANPHVRLTTQENVREPYLNFLIETQWPTGRMLREYTVLMDLPTFSERNQRAVTAPAQQQAPVSQAAPQVKPRPTVKAAQPAPAARPERPMQGGAGTYAVGAGDTLWEIALQARPDRSYSVQQTMLAIQRLNPDAFINGNINLLRKGQVLRLPAADDIASLSTRQAINEVAYQNSQWDGGAALDASRRSGRVTDGAGSREGRVQLSSGGATENAETGRGSGRAAALENELAITQEQLDAAQRENSDLRSRIGDLEEQIATMARLIEVSNDEMVALQQAMAKGEPLPESAPVEETAEQPAPEATPAPAAEPEQPKPAATTVVRQAQPEPGIVDMLIDNILYIGVAILALLGGLLFWRRKQAQEAEEQAAFDAFLEEDEPESEEQDFDLAHEPDFEELPEADEEPEESFEELETAEAETADVAGEADIYIAYGKYDQAEEMLLKALEREPGRTDITLKLLEVYAETQNLEAFDRHFAGVMDGDDMAAQQRGEELRASIPGAGEFDRTQVQPLAAAGAAGVAAAVALDDEDPLLSLAEEGAEDEVDPLLSLAEEGAEDDEFSALQGLEEEDLALDLDLDAEDSALDDLDFSLDGLDETPAPASDADLTEEFSLDLDDSDSATETEEFSLDLDDSGADSVEEEFSLDLDEAVSADDELALDLGDDDLNLDLGDLDEAGEQPAEEALSLDDEFELSLDAEPETELPAADESFDLSLEDEVALEAEAPAEEAFSLDDALSLDEPVADAAPETLDDLDAGDADTLTVEADDFEADANLGDMDLEALDQEMASLSADLDLDDDLSALDMGAEEPATDEPEEFDISADLGIENGADELPPLTDDDSFDEAMMADDEAADEDAELGFLADSDEVATKLDLARAYIDMGDSEGARDILSEVLEEGDDKQKGEAEELMGRIG</sequence>
<feature type="region of interest" description="Disordered" evidence="1">
    <location>
        <begin position="754"/>
        <end position="774"/>
    </location>
</feature>
<gene>
    <name evidence="4" type="ordered locus">M5M_00585</name>
</gene>
<feature type="domain" description="LysM" evidence="3">
    <location>
        <begin position="184"/>
        <end position="240"/>
    </location>
</feature>
<dbReference type="Pfam" id="PF25800">
    <property type="entry name" value="FimV_N"/>
    <property type="match status" value="1"/>
</dbReference>
<protein>
    <submittedName>
        <fullName evidence="4">Tfp pilus assembly protein FimV-like protein</fullName>
    </submittedName>
</protein>
<keyword evidence="2" id="KW-0732">Signal</keyword>
<reference evidence="4 5" key="1">
    <citation type="journal article" date="2013" name="Genome Announc.">
        <title>Complete genome sequence of Simiduia agarivorans SA1(T), a marine bacterium able to degrade a variety of polysaccharides.</title>
        <authorList>
            <person name="Lin S.Y."/>
            <person name="Shieh W.Y."/>
            <person name="Chen J.S."/>
            <person name="Tang S.L."/>
        </authorList>
    </citation>
    <scope>NUCLEOTIDE SEQUENCE [LARGE SCALE GENOMIC DNA]</scope>
    <source>
        <strain evidence="5">DSM 21679 / JCM 13881 / BCRC 17597 / SA1</strain>
    </source>
</reference>
<feature type="region of interest" description="Disordered" evidence="1">
    <location>
        <begin position="142"/>
        <end position="181"/>
    </location>
</feature>
<dbReference type="STRING" id="1117647.M5M_00585"/>
<dbReference type="InterPro" id="IPR020011">
    <property type="entry name" value="FimV_C"/>
</dbReference>
<feature type="chain" id="PRO_5003878322" evidence="2">
    <location>
        <begin position="24"/>
        <end position="998"/>
    </location>
</feature>
<feature type="region of interest" description="Disordered" evidence="1">
    <location>
        <begin position="979"/>
        <end position="998"/>
    </location>
</feature>
<dbReference type="OrthoDB" id="5298707at2"/>
<evidence type="ECO:0000256" key="2">
    <source>
        <dbReference type="SAM" id="SignalP"/>
    </source>
</evidence>
<accession>K4KTP9</accession>
<feature type="region of interest" description="Disordered" evidence="1">
    <location>
        <begin position="675"/>
        <end position="726"/>
    </location>
</feature>
<feature type="compositionally biased region" description="Acidic residues" evidence="1">
    <location>
        <begin position="691"/>
        <end position="726"/>
    </location>
</feature>
<evidence type="ECO:0000313" key="4">
    <source>
        <dbReference type="EMBL" id="AFU97352.1"/>
    </source>
</evidence>
<dbReference type="InterPro" id="IPR011990">
    <property type="entry name" value="TPR-like_helical_dom_sf"/>
</dbReference>
<dbReference type="InterPro" id="IPR020012">
    <property type="entry name" value="LysM_FimV"/>
</dbReference>
<feature type="region of interest" description="Disordered" evidence="1">
    <location>
        <begin position="368"/>
        <end position="408"/>
    </location>
</feature>
<feature type="compositionally biased region" description="Polar residues" evidence="1">
    <location>
        <begin position="292"/>
        <end position="302"/>
    </location>
</feature>
<dbReference type="PROSITE" id="PS51782">
    <property type="entry name" value="LYSM"/>
    <property type="match status" value="1"/>
</dbReference>
<evidence type="ECO:0000313" key="5">
    <source>
        <dbReference type="Proteomes" id="UP000000466"/>
    </source>
</evidence>
<dbReference type="InterPro" id="IPR038440">
    <property type="entry name" value="FimV_C_sf"/>
</dbReference>
<dbReference type="KEGG" id="saga:M5M_00585"/>
<organism evidence="4 5">
    <name type="scientific">Simiduia agarivorans (strain DSM 21679 / JCM 13881 / BCRC 17597 / SA1)</name>
    <dbReference type="NCBI Taxonomy" id="1117647"/>
    <lineage>
        <taxon>Bacteria</taxon>
        <taxon>Pseudomonadati</taxon>
        <taxon>Pseudomonadota</taxon>
        <taxon>Gammaproteobacteria</taxon>
        <taxon>Cellvibrionales</taxon>
        <taxon>Cellvibrionaceae</taxon>
        <taxon>Simiduia</taxon>
    </lineage>
</organism>
<dbReference type="Proteomes" id="UP000000466">
    <property type="component" value="Chromosome"/>
</dbReference>
<keyword evidence="5" id="KW-1185">Reference proteome</keyword>
<dbReference type="NCBIfam" id="TIGR03504">
    <property type="entry name" value="FimV_Cterm"/>
    <property type="match status" value="1"/>
</dbReference>
<feature type="region of interest" description="Disordered" evidence="1">
    <location>
        <begin position="271"/>
        <end position="312"/>
    </location>
</feature>
<dbReference type="RefSeq" id="WP_015045525.1">
    <property type="nucleotide sequence ID" value="NC_018868.3"/>
</dbReference>
<feature type="compositionally biased region" description="Basic and acidic residues" evidence="1">
    <location>
        <begin position="984"/>
        <end position="998"/>
    </location>
</feature>
<feature type="signal peptide" evidence="2">
    <location>
        <begin position="1"/>
        <end position="23"/>
    </location>
</feature>
<dbReference type="InterPro" id="IPR057840">
    <property type="entry name" value="FimV_N"/>
</dbReference>
<dbReference type="InterPro" id="IPR019734">
    <property type="entry name" value="TPR_rpt"/>
</dbReference>
<feature type="compositionally biased region" description="Low complexity" evidence="1">
    <location>
        <begin position="142"/>
        <end position="158"/>
    </location>
</feature>
<dbReference type="NCBIfam" id="TIGR03505">
    <property type="entry name" value="FimV_core"/>
    <property type="match status" value="1"/>
</dbReference>
<dbReference type="eggNOG" id="COG3170">
    <property type="taxonomic scope" value="Bacteria"/>
</dbReference>
<dbReference type="Gene3D" id="3.10.350.10">
    <property type="entry name" value="LysM domain"/>
    <property type="match status" value="1"/>
</dbReference>
<name>K4KTP9_SIMAS</name>
<evidence type="ECO:0000256" key="1">
    <source>
        <dbReference type="SAM" id="MobiDB-lite"/>
    </source>
</evidence>
<dbReference type="EMBL" id="CP003746">
    <property type="protein sequence ID" value="AFU97352.1"/>
    <property type="molecule type" value="Genomic_DNA"/>
</dbReference>
<proteinExistence type="predicted"/>
<dbReference type="InterPro" id="IPR018392">
    <property type="entry name" value="LysM"/>
</dbReference>
<dbReference type="HOGENOM" id="CLU_007099_1_0_6"/>